<reference evidence="1" key="1">
    <citation type="submission" date="2016-08" db="EMBL/GenBank/DDBJ databases">
        <authorList>
            <person name="Ngugi D.K."/>
            <person name="Miyake S."/>
            <person name="Stingl U."/>
        </authorList>
    </citation>
    <scope>NUCLEOTIDE SEQUENCE</scope>
    <source>
        <strain evidence="1">SCG-B11WGA-EpuloA1</strain>
    </source>
</reference>
<sequence length="311" mass="36936">MEKINIMTSCNENLVTYIFVQLKSINVHLNDKQVDFYLFYHDISEDSLNTLEKYSSYLGNINFIRIYIENIEPYKEIINLSVGSWPVETYFSLECQKYLPETIDRILYIDAGDVIFCKSIDEYYNHDFFDKYLIGTPIVYNTNKEDLLFYPEDLMDYDQVQKILFRGIFNSGSYLINLKKFRQKNISLTDYLEVFYNLRKRFPDKKIIFFGDQGILSLLFIGEITYIKISPSENIHLFYMPYNCMIGLDPKISELTGTPKILHFIKKPWKYPVGIFESEEIFYNYWHVLNRIVCLELSLMCNSNQKPPSYG</sequence>
<name>A0ACC8XAV2_9FIRM</name>
<comment type="caution">
    <text evidence="1">The sequence shown here is derived from an EMBL/GenBank/DDBJ whole genome shotgun (WGS) entry which is preliminary data.</text>
</comment>
<keyword evidence="2" id="KW-1185">Reference proteome</keyword>
<protein>
    <submittedName>
        <fullName evidence="1">Uncharacterized protein</fullName>
    </submittedName>
</protein>
<evidence type="ECO:0000313" key="2">
    <source>
        <dbReference type="Proteomes" id="UP000188605"/>
    </source>
</evidence>
<proteinExistence type="predicted"/>
<gene>
    <name evidence="1" type="ORF">AN396_07765</name>
</gene>
<accession>A0ACC8XAV2</accession>
<dbReference type="EMBL" id="LJDB01000062">
    <property type="protein sequence ID" value="ONI39646.1"/>
    <property type="molecule type" value="Genomic_DNA"/>
</dbReference>
<dbReference type="Proteomes" id="UP000188605">
    <property type="component" value="Unassembled WGS sequence"/>
</dbReference>
<evidence type="ECO:0000313" key="1">
    <source>
        <dbReference type="EMBL" id="ONI39646.1"/>
    </source>
</evidence>
<organism evidence="1 2">
    <name type="scientific">Candidatus Epulonipiscium fishelsonii</name>
    <dbReference type="NCBI Taxonomy" id="77094"/>
    <lineage>
        <taxon>Bacteria</taxon>
        <taxon>Bacillati</taxon>
        <taxon>Bacillota</taxon>
        <taxon>Clostridia</taxon>
        <taxon>Lachnospirales</taxon>
        <taxon>Lachnospiraceae</taxon>
        <taxon>Candidatus Epulonipiscium</taxon>
    </lineage>
</organism>